<dbReference type="PATRIC" id="fig|632773.3.peg.2155"/>
<dbReference type="SMART" id="SM00450">
    <property type="entry name" value="RHOD"/>
    <property type="match status" value="1"/>
</dbReference>
<gene>
    <name evidence="2" type="ORF">BBEV_2046</name>
    <name evidence="3" type="ORF">BBEV_2062</name>
</gene>
<evidence type="ECO:0000313" key="3">
    <source>
        <dbReference type="EMBL" id="AOM83420.1"/>
    </source>
</evidence>
<keyword evidence="4" id="KW-1185">Reference proteome</keyword>
<proteinExistence type="predicted"/>
<evidence type="ECO:0000313" key="2">
    <source>
        <dbReference type="EMBL" id="AOM83406.1"/>
    </source>
</evidence>
<dbReference type="PANTHER" id="PTHR43031">
    <property type="entry name" value="FAD-DEPENDENT OXIDOREDUCTASE"/>
    <property type="match status" value="1"/>
</dbReference>
<dbReference type="STRING" id="632773.BBEV_2046"/>
<dbReference type="InterPro" id="IPR001763">
    <property type="entry name" value="Rhodanese-like_dom"/>
</dbReference>
<dbReference type="EMBL" id="CP012502">
    <property type="protein sequence ID" value="AOM83420.1"/>
    <property type="molecule type" value="Genomic_DNA"/>
</dbReference>
<dbReference type="EMBL" id="CP012502">
    <property type="protein sequence ID" value="AOM83406.1"/>
    <property type="molecule type" value="Genomic_DNA"/>
</dbReference>
<dbReference type="RefSeq" id="WP_069365393.1">
    <property type="nucleotide sequence ID" value="NZ_CP012502.1"/>
</dbReference>
<accession>A0A1D7QWM4</accession>
<dbReference type="Gene3D" id="3.40.250.10">
    <property type="entry name" value="Rhodanese-like domain"/>
    <property type="match status" value="1"/>
</dbReference>
<name>A0A1D7QWM4_9BACI</name>
<dbReference type="KEGG" id="bbev:BBEV_2062"/>
<dbReference type="KEGG" id="bbev:BBEV_2046"/>
<evidence type="ECO:0000259" key="1">
    <source>
        <dbReference type="PROSITE" id="PS50206"/>
    </source>
</evidence>
<dbReference type="CDD" id="cd00158">
    <property type="entry name" value="RHOD"/>
    <property type="match status" value="1"/>
</dbReference>
<sequence length="128" mass="14656">MSYEMQGVKQISNDELKEVLKTVSNEAMVIDVREPEEFNAGHIPDIHLLPMQEIPEMIEGFDPEKEYIFICRSGNRSQNVAMYLKQHGLSNITNVEGGMMFWDGDVNRGIENRIQSVETLKQAVNQQL</sequence>
<dbReference type="InterPro" id="IPR050229">
    <property type="entry name" value="GlpE_sulfurtransferase"/>
</dbReference>
<dbReference type="OrthoDB" id="9800872at2"/>
<dbReference type="InterPro" id="IPR036873">
    <property type="entry name" value="Rhodanese-like_dom_sf"/>
</dbReference>
<dbReference type="Pfam" id="PF00581">
    <property type="entry name" value="Rhodanese"/>
    <property type="match status" value="1"/>
</dbReference>
<dbReference type="PANTHER" id="PTHR43031:SF17">
    <property type="entry name" value="SULFURTRANSFERASE YTWF-RELATED"/>
    <property type="match status" value="1"/>
</dbReference>
<organism evidence="2 4">
    <name type="scientific">Salisediminibacterium beveridgei</name>
    <dbReference type="NCBI Taxonomy" id="632773"/>
    <lineage>
        <taxon>Bacteria</taxon>
        <taxon>Bacillati</taxon>
        <taxon>Bacillota</taxon>
        <taxon>Bacilli</taxon>
        <taxon>Bacillales</taxon>
        <taxon>Bacillaceae</taxon>
        <taxon>Salisediminibacterium</taxon>
    </lineage>
</organism>
<dbReference type="Proteomes" id="UP000094463">
    <property type="component" value="Chromosome"/>
</dbReference>
<feature type="domain" description="Rhodanese" evidence="1">
    <location>
        <begin position="23"/>
        <end position="111"/>
    </location>
</feature>
<protein>
    <recommendedName>
        <fullName evidence="1">Rhodanese domain-containing protein</fullName>
    </recommendedName>
</protein>
<dbReference type="SUPFAM" id="SSF52821">
    <property type="entry name" value="Rhodanese/Cell cycle control phosphatase"/>
    <property type="match status" value="1"/>
</dbReference>
<evidence type="ECO:0000313" key="4">
    <source>
        <dbReference type="Proteomes" id="UP000094463"/>
    </source>
</evidence>
<dbReference type="PROSITE" id="PS50206">
    <property type="entry name" value="RHODANESE_3"/>
    <property type="match status" value="1"/>
</dbReference>
<reference evidence="2 4" key="1">
    <citation type="submission" date="2015-08" db="EMBL/GenBank/DDBJ databases">
        <title>The complete genome sequence of Bacillus beveridgei MLTeJB.</title>
        <authorList>
            <person name="Hanson T.E."/>
            <person name="Mesa C."/>
            <person name="Basesman S.M."/>
            <person name="Oremland R.S."/>
        </authorList>
    </citation>
    <scope>NUCLEOTIDE SEQUENCE [LARGE SCALE GENOMIC DNA]</scope>
    <source>
        <strain evidence="2 4">MLTeJB</strain>
    </source>
</reference>
<dbReference type="AlphaFoldDB" id="A0A1D7QWM4"/>